<feature type="compositionally biased region" description="Polar residues" evidence="1">
    <location>
        <begin position="50"/>
        <end position="67"/>
    </location>
</feature>
<dbReference type="Proteomes" id="UP001367508">
    <property type="component" value="Unassembled WGS sequence"/>
</dbReference>
<evidence type="ECO:0000313" key="2">
    <source>
        <dbReference type="EMBL" id="KAK7338795.1"/>
    </source>
</evidence>
<accession>A0AAN9QIH4</accession>
<comment type="caution">
    <text evidence="2">The sequence shown here is derived from an EMBL/GenBank/DDBJ whole genome shotgun (WGS) entry which is preliminary data.</text>
</comment>
<protein>
    <submittedName>
        <fullName evidence="2">Uncharacterized protein</fullName>
    </submittedName>
</protein>
<keyword evidence="3" id="KW-1185">Reference proteome</keyword>
<dbReference type="AlphaFoldDB" id="A0AAN9QIH4"/>
<evidence type="ECO:0000256" key="1">
    <source>
        <dbReference type="SAM" id="MobiDB-lite"/>
    </source>
</evidence>
<organism evidence="2 3">
    <name type="scientific">Canavalia gladiata</name>
    <name type="common">Sword bean</name>
    <name type="synonym">Dolichos gladiatus</name>
    <dbReference type="NCBI Taxonomy" id="3824"/>
    <lineage>
        <taxon>Eukaryota</taxon>
        <taxon>Viridiplantae</taxon>
        <taxon>Streptophyta</taxon>
        <taxon>Embryophyta</taxon>
        <taxon>Tracheophyta</taxon>
        <taxon>Spermatophyta</taxon>
        <taxon>Magnoliopsida</taxon>
        <taxon>eudicotyledons</taxon>
        <taxon>Gunneridae</taxon>
        <taxon>Pentapetalae</taxon>
        <taxon>rosids</taxon>
        <taxon>fabids</taxon>
        <taxon>Fabales</taxon>
        <taxon>Fabaceae</taxon>
        <taxon>Papilionoideae</taxon>
        <taxon>50 kb inversion clade</taxon>
        <taxon>NPAAA clade</taxon>
        <taxon>indigoferoid/millettioid clade</taxon>
        <taxon>Phaseoleae</taxon>
        <taxon>Canavalia</taxon>
    </lineage>
</organism>
<dbReference type="EMBL" id="JAYMYQ010000004">
    <property type="protein sequence ID" value="KAK7338795.1"/>
    <property type="molecule type" value="Genomic_DNA"/>
</dbReference>
<gene>
    <name evidence="2" type="ORF">VNO77_19427</name>
</gene>
<feature type="compositionally biased region" description="Basic and acidic residues" evidence="1">
    <location>
        <begin position="69"/>
        <end position="94"/>
    </location>
</feature>
<feature type="region of interest" description="Disordered" evidence="1">
    <location>
        <begin position="33"/>
        <end position="134"/>
    </location>
</feature>
<name>A0AAN9QIH4_CANGL</name>
<feature type="compositionally biased region" description="Basic and acidic residues" evidence="1">
    <location>
        <begin position="104"/>
        <end position="123"/>
    </location>
</feature>
<evidence type="ECO:0000313" key="3">
    <source>
        <dbReference type="Proteomes" id="UP001367508"/>
    </source>
</evidence>
<reference evidence="2 3" key="1">
    <citation type="submission" date="2024-01" db="EMBL/GenBank/DDBJ databases">
        <title>The genomes of 5 underutilized Papilionoideae crops provide insights into root nodulation and disease resistanc.</title>
        <authorList>
            <person name="Jiang F."/>
        </authorList>
    </citation>
    <scope>NUCLEOTIDE SEQUENCE [LARGE SCALE GENOMIC DNA]</scope>
    <source>
        <strain evidence="2">LVBAO_FW01</strain>
        <tissue evidence="2">Leaves</tissue>
    </source>
</reference>
<proteinExistence type="predicted"/>
<sequence length="134" mass="15382">MTLTHLNYIHSFSQTHELIRLAPDTHVHQITSHTETTSDNGLNGIERTPIGSNQNIDSKTVGTSPSHNRFAENRRKERNLERYHNPRGMEKMKMTAETATIPKIHGEKPPKTSNRDPEEKLDFLRLNQDFPDGE</sequence>